<dbReference type="CDD" id="cd08417">
    <property type="entry name" value="PBP2_Nitroaromatics_like"/>
    <property type="match status" value="1"/>
</dbReference>
<dbReference type="EMBL" id="JAESND010000001">
    <property type="protein sequence ID" value="MBM3114611.1"/>
    <property type="molecule type" value="Genomic_DNA"/>
</dbReference>
<evidence type="ECO:0000313" key="7">
    <source>
        <dbReference type="Proteomes" id="UP000809431"/>
    </source>
</evidence>
<organism evidence="6 7">
    <name type="scientific">Jeongeupia naejangsanensis</name>
    <dbReference type="NCBI Taxonomy" id="613195"/>
    <lineage>
        <taxon>Bacteria</taxon>
        <taxon>Pseudomonadati</taxon>
        <taxon>Pseudomonadota</taxon>
        <taxon>Betaproteobacteria</taxon>
        <taxon>Neisseriales</taxon>
        <taxon>Chitinibacteraceae</taxon>
        <taxon>Jeongeupia</taxon>
    </lineage>
</organism>
<protein>
    <submittedName>
        <fullName evidence="6">LysR family transcriptional regulator</fullName>
    </submittedName>
</protein>
<dbReference type="Gene3D" id="3.40.190.10">
    <property type="entry name" value="Periplasmic binding protein-like II"/>
    <property type="match status" value="2"/>
</dbReference>
<dbReference type="InterPro" id="IPR005119">
    <property type="entry name" value="LysR_subst-bd"/>
</dbReference>
<gene>
    <name evidence="6" type="ORF">JMJ54_02105</name>
</gene>
<dbReference type="PANTHER" id="PTHR30118:SF15">
    <property type="entry name" value="TRANSCRIPTIONAL REGULATORY PROTEIN"/>
    <property type="match status" value="1"/>
</dbReference>
<comment type="similarity">
    <text evidence="1">Belongs to the LysR transcriptional regulatory family.</text>
</comment>
<evidence type="ECO:0000256" key="1">
    <source>
        <dbReference type="ARBA" id="ARBA00009437"/>
    </source>
</evidence>
<dbReference type="PANTHER" id="PTHR30118">
    <property type="entry name" value="HTH-TYPE TRANSCRIPTIONAL REGULATOR LEUO-RELATED"/>
    <property type="match status" value="1"/>
</dbReference>
<dbReference type="PROSITE" id="PS50931">
    <property type="entry name" value="HTH_LYSR"/>
    <property type="match status" value="1"/>
</dbReference>
<dbReference type="Proteomes" id="UP000809431">
    <property type="component" value="Unassembled WGS sequence"/>
</dbReference>
<evidence type="ECO:0000259" key="5">
    <source>
        <dbReference type="PROSITE" id="PS50931"/>
    </source>
</evidence>
<reference evidence="6 7" key="1">
    <citation type="submission" date="2021-01" db="EMBL/GenBank/DDBJ databases">
        <title>Draft Genome Sequence and Polyhydroxyalkanoate Biosynthetic Potential of Jeongeupia naejangsanensis Type Strain DSM 24253.</title>
        <authorList>
            <person name="Turrini P."/>
            <person name="Artuso I."/>
            <person name="Lugli G.A."/>
            <person name="Frangipani E."/>
            <person name="Ventura M."/>
            <person name="Visca P."/>
        </authorList>
    </citation>
    <scope>NUCLEOTIDE SEQUENCE [LARGE SCALE GENOMIC DNA]</scope>
    <source>
        <strain evidence="6 7">DSM 24253</strain>
    </source>
</reference>
<dbReference type="Pfam" id="PF03466">
    <property type="entry name" value="LysR_substrate"/>
    <property type="match status" value="1"/>
</dbReference>
<dbReference type="SUPFAM" id="SSF53850">
    <property type="entry name" value="Periplasmic binding protein-like II"/>
    <property type="match status" value="1"/>
</dbReference>
<keyword evidence="3" id="KW-0238">DNA-binding</keyword>
<name>A0ABS2BG82_9NEIS</name>
<dbReference type="RefSeq" id="WP_203536295.1">
    <property type="nucleotide sequence ID" value="NZ_JAESND010000001.1"/>
</dbReference>
<dbReference type="Pfam" id="PF00126">
    <property type="entry name" value="HTH_1"/>
    <property type="match status" value="1"/>
</dbReference>
<comment type="caution">
    <text evidence="6">The sequence shown here is derived from an EMBL/GenBank/DDBJ whole genome shotgun (WGS) entry which is preliminary data.</text>
</comment>
<dbReference type="InterPro" id="IPR050389">
    <property type="entry name" value="LysR-type_TF"/>
</dbReference>
<accession>A0ABS2BG82</accession>
<dbReference type="InterPro" id="IPR037402">
    <property type="entry name" value="YidZ_PBP2"/>
</dbReference>
<dbReference type="InterPro" id="IPR000847">
    <property type="entry name" value="LysR_HTH_N"/>
</dbReference>
<dbReference type="InterPro" id="IPR036388">
    <property type="entry name" value="WH-like_DNA-bd_sf"/>
</dbReference>
<keyword evidence="2" id="KW-0805">Transcription regulation</keyword>
<feature type="domain" description="HTH lysR-type" evidence="5">
    <location>
        <begin position="9"/>
        <end position="66"/>
    </location>
</feature>
<dbReference type="SUPFAM" id="SSF46785">
    <property type="entry name" value="Winged helix' DNA-binding domain"/>
    <property type="match status" value="1"/>
</dbReference>
<evidence type="ECO:0000256" key="4">
    <source>
        <dbReference type="ARBA" id="ARBA00023163"/>
    </source>
</evidence>
<evidence type="ECO:0000256" key="3">
    <source>
        <dbReference type="ARBA" id="ARBA00023125"/>
    </source>
</evidence>
<keyword evidence="7" id="KW-1185">Reference proteome</keyword>
<evidence type="ECO:0000313" key="6">
    <source>
        <dbReference type="EMBL" id="MBM3114611.1"/>
    </source>
</evidence>
<evidence type="ECO:0000256" key="2">
    <source>
        <dbReference type="ARBA" id="ARBA00023015"/>
    </source>
</evidence>
<sequence length="323" mass="35974">MPAPALHQVDFNLLLTFDQLLRHGSVTAAADACGVTQSAMSRSLARLRTIFDDPLFVRHGNRMMPTARAEHLREPLQCILAQMSALIAPVSFDPARASGTFRLAITSNVICSLLPDVLIHLRQQAPGLMLEISGWNDDTLDTVARDGVDLAFGVARSAPAGIYQRRVFCDDFLCAVRDGHPLLERGGMNIENYCAWPHTELSLGSDMRSVVDDALAAQGRQRSLGLLTPHFWASLEVVSRSTLIMTAPSHLLHHYRQGTSFTILPPPDIGLPELDYTLFWHARHHHDPRHAWIRRTLCDMLRQRVDTKAVNEAEREIFAVATP</sequence>
<proteinExistence type="inferred from homology"/>
<dbReference type="InterPro" id="IPR036390">
    <property type="entry name" value="WH_DNA-bd_sf"/>
</dbReference>
<dbReference type="Gene3D" id="1.10.10.10">
    <property type="entry name" value="Winged helix-like DNA-binding domain superfamily/Winged helix DNA-binding domain"/>
    <property type="match status" value="1"/>
</dbReference>
<keyword evidence="4" id="KW-0804">Transcription</keyword>